<proteinExistence type="predicted"/>
<dbReference type="EMBL" id="JAHQIW010004625">
    <property type="protein sequence ID" value="KAJ1363130.1"/>
    <property type="molecule type" value="Genomic_DNA"/>
</dbReference>
<protein>
    <submittedName>
        <fullName evidence="2">Uncharacterized protein</fullName>
    </submittedName>
</protein>
<evidence type="ECO:0000313" key="2">
    <source>
        <dbReference type="EMBL" id="KAJ1363130.1"/>
    </source>
</evidence>
<name>A0AAD5QV33_PARTN</name>
<organism evidence="2 3">
    <name type="scientific">Parelaphostrongylus tenuis</name>
    <name type="common">Meningeal worm</name>
    <dbReference type="NCBI Taxonomy" id="148309"/>
    <lineage>
        <taxon>Eukaryota</taxon>
        <taxon>Metazoa</taxon>
        <taxon>Ecdysozoa</taxon>
        <taxon>Nematoda</taxon>
        <taxon>Chromadorea</taxon>
        <taxon>Rhabditida</taxon>
        <taxon>Rhabditina</taxon>
        <taxon>Rhabditomorpha</taxon>
        <taxon>Strongyloidea</taxon>
        <taxon>Metastrongylidae</taxon>
        <taxon>Parelaphostrongylus</taxon>
    </lineage>
</organism>
<keyword evidence="3" id="KW-1185">Reference proteome</keyword>
<comment type="caution">
    <text evidence="2">The sequence shown here is derived from an EMBL/GenBank/DDBJ whole genome shotgun (WGS) entry which is preliminary data.</text>
</comment>
<dbReference type="AlphaFoldDB" id="A0AAD5QV33"/>
<evidence type="ECO:0000313" key="3">
    <source>
        <dbReference type="Proteomes" id="UP001196413"/>
    </source>
</evidence>
<accession>A0AAD5QV33</accession>
<gene>
    <name evidence="2" type="ORF">KIN20_022911</name>
</gene>
<sequence length="97" mass="11264">MWLRFLLLSATVPLTSARNRLLENYANKLSSISDRLEWRRIPEIHRLKRYRCIEEYVDERGNVIGKGEEHLTTVRPTKAEIRRVSGKSGQANEVGDV</sequence>
<dbReference type="Proteomes" id="UP001196413">
    <property type="component" value="Unassembled WGS sequence"/>
</dbReference>
<evidence type="ECO:0000256" key="1">
    <source>
        <dbReference type="SAM" id="SignalP"/>
    </source>
</evidence>
<keyword evidence="1" id="KW-0732">Signal</keyword>
<reference evidence="2" key="1">
    <citation type="submission" date="2021-06" db="EMBL/GenBank/DDBJ databases">
        <title>Parelaphostrongylus tenuis whole genome reference sequence.</title>
        <authorList>
            <person name="Garwood T.J."/>
            <person name="Larsen P.A."/>
            <person name="Fountain-Jones N.M."/>
            <person name="Garbe J.R."/>
            <person name="Macchietto M.G."/>
            <person name="Kania S.A."/>
            <person name="Gerhold R.W."/>
            <person name="Richards J.E."/>
            <person name="Wolf T.M."/>
        </authorList>
    </citation>
    <scope>NUCLEOTIDE SEQUENCE</scope>
    <source>
        <strain evidence="2">MNPRO001-30</strain>
        <tissue evidence="2">Meninges</tissue>
    </source>
</reference>
<feature type="chain" id="PRO_5041913442" evidence="1">
    <location>
        <begin position="18"/>
        <end position="97"/>
    </location>
</feature>
<feature type="signal peptide" evidence="1">
    <location>
        <begin position="1"/>
        <end position="17"/>
    </location>
</feature>